<dbReference type="SUPFAM" id="SSF51197">
    <property type="entry name" value="Clavaminate synthase-like"/>
    <property type="match status" value="1"/>
</dbReference>
<dbReference type="PANTHER" id="PTHR37563:SF2">
    <property type="entry name" value="PHYTANOYL-COA DIOXYGENASE FAMILY PROTEIN (AFU_ORTHOLOGUE AFUA_2G03330)"/>
    <property type="match status" value="1"/>
</dbReference>
<sequence>MEGPKIIKLTDAERDNGVMGDKKLYDVIEAFHTDGLVVVENAIDVGIIDRLNTRMLQDTEKILCGGGDSGNSVVYNRLSDNLTNESAALGGNLSQVPPLEKEWMFPEVYANKHAVRILSYILGPRPEAHFIRTNTLLATNERQLVHADLRCEHPEHPFGVVFNTCLVDVGPENGTTELWLGTQNTSIDCHRSLGEAIIAEAPLAKRRVERPPCYPSIKKGSIVLRDLRLWHARWNAESHARNSNHDGHSIFCCNNPIRSRWYKNTLETRMPESLRPTIHILENYSQSRYAIDWVSDEGYNYFESSFSSNFSSALVPEAWNKIKDLEPIRGTV</sequence>
<dbReference type="InterPro" id="IPR051961">
    <property type="entry name" value="Fungal_Metabolite_Diox"/>
</dbReference>
<proteinExistence type="predicted"/>
<dbReference type="Proteomes" id="UP000277212">
    <property type="component" value="Unassembled WGS sequence"/>
</dbReference>
<organism evidence="1 2">
    <name type="scientific">Fusarium kuroshium</name>
    <dbReference type="NCBI Taxonomy" id="2010991"/>
    <lineage>
        <taxon>Eukaryota</taxon>
        <taxon>Fungi</taxon>
        <taxon>Dikarya</taxon>
        <taxon>Ascomycota</taxon>
        <taxon>Pezizomycotina</taxon>
        <taxon>Sordariomycetes</taxon>
        <taxon>Hypocreomycetidae</taxon>
        <taxon>Hypocreales</taxon>
        <taxon>Nectriaceae</taxon>
        <taxon>Fusarium</taxon>
        <taxon>Fusarium solani species complex</taxon>
    </lineage>
</organism>
<dbReference type="InterPro" id="IPR008775">
    <property type="entry name" value="Phytyl_CoA_dOase-like"/>
</dbReference>
<name>A0A3M2RR66_9HYPO</name>
<dbReference type="Pfam" id="PF05721">
    <property type="entry name" value="PhyH"/>
    <property type="match status" value="1"/>
</dbReference>
<dbReference type="AlphaFoldDB" id="A0A3M2RR66"/>
<evidence type="ECO:0008006" key="3">
    <source>
        <dbReference type="Google" id="ProtNLM"/>
    </source>
</evidence>
<dbReference type="OrthoDB" id="407832at2759"/>
<evidence type="ECO:0000313" key="2">
    <source>
        <dbReference type="Proteomes" id="UP000277212"/>
    </source>
</evidence>
<accession>A0A3M2RR66</accession>
<comment type="caution">
    <text evidence="1">The sequence shown here is derived from an EMBL/GenBank/DDBJ whole genome shotgun (WGS) entry which is preliminary data.</text>
</comment>
<dbReference type="Gene3D" id="2.60.120.620">
    <property type="entry name" value="q2cbj1_9rhob like domain"/>
    <property type="match status" value="1"/>
</dbReference>
<keyword evidence="2" id="KW-1185">Reference proteome</keyword>
<reference evidence="1 2" key="1">
    <citation type="submission" date="2017-06" db="EMBL/GenBank/DDBJ databases">
        <title>Comparative genomic analysis of Ambrosia Fusariam Clade fungi.</title>
        <authorList>
            <person name="Stajich J.E."/>
            <person name="Carrillo J."/>
            <person name="Kijimoto T."/>
            <person name="Eskalen A."/>
            <person name="O'Donnell K."/>
            <person name="Kasson M."/>
        </authorList>
    </citation>
    <scope>NUCLEOTIDE SEQUENCE [LARGE SCALE GENOMIC DNA]</scope>
    <source>
        <strain evidence="1">UCR3666</strain>
    </source>
</reference>
<dbReference type="EMBL" id="NKUJ01000322">
    <property type="protein sequence ID" value="RMJ07764.1"/>
    <property type="molecule type" value="Genomic_DNA"/>
</dbReference>
<dbReference type="PANTHER" id="PTHR37563">
    <property type="entry name" value="PHYTANOYL-COA DIOXYGENASE FAMILY PROTEIN (AFU_ORTHOLOGUE AFUA_2G03330)"/>
    <property type="match status" value="1"/>
</dbReference>
<gene>
    <name evidence="1" type="ORF">CDV36_012615</name>
</gene>
<protein>
    <recommendedName>
        <fullName evidence="3">Phytanoyl-CoA dioxygenase</fullName>
    </recommendedName>
</protein>
<evidence type="ECO:0000313" key="1">
    <source>
        <dbReference type="EMBL" id="RMJ07764.1"/>
    </source>
</evidence>